<dbReference type="EMBL" id="JAVDTT010000002">
    <property type="protein sequence ID" value="MDR6841449.1"/>
    <property type="molecule type" value="Genomic_DNA"/>
</dbReference>
<evidence type="ECO:0000313" key="3">
    <source>
        <dbReference type="EMBL" id="MDR6841449.1"/>
    </source>
</evidence>
<comment type="caution">
    <text evidence="3">The sequence shown here is derived from an EMBL/GenBank/DDBJ whole genome shotgun (WGS) entry which is preliminary data.</text>
</comment>
<gene>
    <name evidence="3" type="ORF">J2W94_001734</name>
</gene>
<feature type="domain" description="DUF6630" evidence="2">
    <location>
        <begin position="32"/>
        <end position="177"/>
    </location>
</feature>
<feature type="region of interest" description="Disordered" evidence="1">
    <location>
        <begin position="1"/>
        <end position="20"/>
    </location>
</feature>
<evidence type="ECO:0000259" key="2">
    <source>
        <dbReference type="Pfam" id="PF20335"/>
    </source>
</evidence>
<dbReference type="Pfam" id="PF20335">
    <property type="entry name" value="DUF6630"/>
    <property type="match status" value="1"/>
</dbReference>
<protein>
    <recommendedName>
        <fullName evidence="2">DUF6630 domain-containing protein</fullName>
    </recommendedName>
</protein>
<dbReference type="Proteomes" id="UP001254759">
    <property type="component" value="Unassembled WGS sequence"/>
</dbReference>
<proteinExistence type="predicted"/>
<keyword evidence="4" id="KW-1185">Reference proteome</keyword>
<name>A0ABU1RRQ0_9GAMM</name>
<accession>A0ABU1RRQ0</accession>
<dbReference type="InterPro" id="IPR046582">
    <property type="entry name" value="DUF6630"/>
</dbReference>
<evidence type="ECO:0000256" key="1">
    <source>
        <dbReference type="SAM" id="MobiDB-lite"/>
    </source>
</evidence>
<sequence>MNMPDNEADYGDHEADPEDLDDADELTTEALVWQLLLLVNPGDEETALRQFSHYREAAQEAGEEAEPVWLLKDAIDWTSGFFVDWKDSESFIDSVTELVRRWNLEIDWGGDPSDEDFLDNTDVPALMSTAYDRLRERGYTLWTWDTGSDNYGGWITSSRDDEAMRLVAVALNIELRPGSDSF</sequence>
<organism evidence="3 4">
    <name type="scientific">Pseudoxanthomonas sacheonensis</name>
    <dbReference type="NCBI Taxonomy" id="443615"/>
    <lineage>
        <taxon>Bacteria</taxon>
        <taxon>Pseudomonadati</taxon>
        <taxon>Pseudomonadota</taxon>
        <taxon>Gammaproteobacteria</taxon>
        <taxon>Lysobacterales</taxon>
        <taxon>Lysobacteraceae</taxon>
        <taxon>Pseudoxanthomonas</taxon>
    </lineage>
</organism>
<reference evidence="3 4" key="1">
    <citation type="submission" date="2023-07" db="EMBL/GenBank/DDBJ databases">
        <title>Sorghum-associated microbial communities from plants grown in Nebraska, USA.</title>
        <authorList>
            <person name="Schachtman D."/>
        </authorList>
    </citation>
    <scope>NUCLEOTIDE SEQUENCE [LARGE SCALE GENOMIC DNA]</scope>
    <source>
        <strain evidence="3 4">BE107</strain>
    </source>
</reference>
<evidence type="ECO:0000313" key="4">
    <source>
        <dbReference type="Proteomes" id="UP001254759"/>
    </source>
</evidence>